<evidence type="ECO:0000259" key="4">
    <source>
        <dbReference type="PROSITE" id="PS50048"/>
    </source>
</evidence>
<dbReference type="Gene3D" id="4.10.240.10">
    <property type="entry name" value="Zn(2)-C6 fungal-type DNA-binding domain"/>
    <property type="match status" value="1"/>
</dbReference>
<gene>
    <name evidence="5" type="ORF">FJTKL_00734</name>
</gene>
<dbReference type="InterPro" id="IPR001138">
    <property type="entry name" value="Zn2Cys6_DnaBD"/>
</dbReference>
<evidence type="ECO:0000256" key="1">
    <source>
        <dbReference type="ARBA" id="ARBA00022723"/>
    </source>
</evidence>
<feature type="region of interest" description="Disordered" evidence="3">
    <location>
        <begin position="248"/>
        <end position="268"/>
    </location>
</feature>
<comment type="caution">
    <text evidence="5">The sequence shown here is derived from an EMBL/GenBank/DDBJ whole genome shotgun (WGS) entry which is preliminary data.</text>
</comment>
<dbReference type="PROSITE" id="PS50048">
    <property type="entry name" value="ZN2_CY6_FUNGAL_2"/>
    <property type="match status" value="1"/>
</dbReference>
<feature type="region of interest" description="Disordered" evidence="3">
    <location>
        <begin position="784"/>
        <end position="807"/>
    </location>
</feature>
<evidence type="ECO:0000256" key="2">
    <source>
        <dbReference type="ARBA" id="ARBA00023242"/>
    </source>
</evidence>
<dbReference type="SMART" id="SM00906">
    <property type="entry name" value="Fungal_trans"/>
    <property type="match status" value="1"/>
</dbReference>
<feature type="compositionally biased region" description="Polar residues" evidence="3">
    <location>
        <begin position="951"/>
        <end position="970"/>
    </location>
</feature>
<feature type="region of interest" description="Disordered" evidence="3">
    <location>
        <begin position="100"/>
        <end position="214"/>
    </location>
</feature>
<evidence type="ECO:0000256" key="3">
    <source>
        <dbReference type="SAM" id="MobiDB-lite"/>
    </source>
</evidence>
<dbReference type="SUPFAM" id="SSF57701">
    <property type="entry name" value="Zn2/Cys6 DNA-binding domain"/>
    <property type="match status" value="1"/>
</dbReference>
<organism evidence="5 6">
    <name type="scientific">Diaporthe vaccinii</name>
    <dbReference type="NCBI Taxonomy" id="105482"/>
    <lineage>
        <taxon>Eukaryota</taxon>
        <taxon>Fungi</taxon>
        <taxon>Dikarya</taxon>
        <taxon>Ascomycota</taxon>
        <taxon>Pezizomycotina</taxon>
        <taxon>Sordariomycetes</taxon>
        <taxon>Sordariomycetidae</taxon>
        <taxon>Diaporthales</taxon>
        <taxon>Diaporthaceae</taxon>
        <taxon>Diaporthe</taxon>
        <taxon>Diaporthe eres species complex</taxon>
    </lineage>
</organism>
<feature type="compositionally biased region" description="Low complexity" evidence="3">
    <location>
        <begin position="896"/>
        <end position="909"/>
    </location>
</feature>
<protein>
    <recommendedName>
        <fullName evidence="4">Zn(2)-C6 fungal-type domain-containing protein</fullName>
    </recommendedName>
</protein>
<dbReference type="PROSITE" id="PS00463">
    <property type="entry name" value="ZN2_CY6_FUNGAL_1"/>
    <property type="match status" value="1"/>
</dbReference>
<proteinExistence type="predicted"/>
<feature type="compositionally biased region" description="Basic and acidic residues" evidence="3">
    <location>
        <begin position="164"/>
        <end position="184"/>
    </location>
</feature>
<feature type="compositionally biased region" description="Polar residues" evidence="3">
    <location>
        <begin position="692"/>
        <end position="701"/>
    </location>
</feature>
<dbReference type="InterPro" id="IPR036864">
    <property type="entry name" value="Zn2-C6_fun-type_DNA-bd_sf"/>
</dbReference>
<feature type="region of interest" description="Disordered" evidence="3">
    <location>
        <begin position="682"/>
        <end position="717"/>
    </location>
</feature>
<dbReference type="Pfam" id="PF00172">
    <property type="entry name" value="Zn_clus"/>
    <property type="match status" value="1"/>
</dbReference>
<dbReference type="InterPro" id="IPR007219">
    <property type="entry name" value="XnlR_reg_dom"/>
</dbReference>
<sequence>MVGSSNSHAAFLPSVMATPSTGAIPPPKQIRFVNNQGQPPSKRRRVNAACLTCRKRKTRCDGEKPTCSTCDKNGHQCLGYPEQNDKIRTDSVVSPVKVEGGIDASPVEPEDDHLTDVLDSKDLDRRPSTSRNGSSLHSEVALEYGSTHKTRSDSSSTTSGGAKLRKESKEWATEPSKPRTPEKSGKRHQFQRTVSLSDDGQSPSTRSPVQHHHETHKVPYFRYFGPTAIVPGYKQMVVNVHHYHRRRSRGGSVSVTSPGSGSMLSHHSLPSHADTVLQALEEVPAYDPNDPAPVHPTIINLIKVFFVHLGCSYPFLHEARVLRMVKEKRLDAILVDAICALAARFSTAADSLAAGGEGLKWEYGNAFAQRARTATVDAFPCPSVGAVQAYLLMAYEGFGAGQDSTLWMYLGLAIRMAFDLGLQKNEGVQFQGDKDPWYARSWNHANGDEEDTSTAIPKSETLNPEEQQEIVQERVDTAWAVYILDRIISSGTGRTVTIKDEEFELPTPEPIIDPVSGWPLPYPAFIQITQFYGRVSDVLNKINKVQDLTEEKMAVLAKIESDLTKLYHKQDPRLHFNPLHFQNYVKHGQGTTFILLHVWFHALIIVLHQPLLTSFGIRQPQLTSHSRELAMSSAKTIADILALAELIDPKSYIGNPFISQPMYIAACAFLTESAAVASQPVSRDASPPVANASMNTTSARTANRKAKSGAESRSSKHSLLADAANQNYQRCYKVLQQLIMYWNGVNYILVALEHRSKGVWDCETYTAEEYESTKLPRRPTSLSRFARLDNPSSPQPSAPPIAWSLTGTTNSPNSSLTLLYQNMNAGASQTTQGPTHPPPPPAPQSAPTPPGNMIYDPIRQSLPETPTAFSSAFPQQNLSSMRYSANNSAAHRMTPSLSTSLTSDTRSGLAPEVGPGTPAGDARLQVLSGLASGGPVHPPLSTHPFTPASHYESSVLQGTSPPNSLNDPNSVHQQRMHQLNHAAQDHTPNDVVGNYGHDFAQNGLASGSYPYFGGGPIADAITVEEINIGSLGLPNDMMPPWDFFPGDFTGLFDANHLGGGPESQGHM</sequence>
<feature type="compositionally biased region" description="Low complexity" evidence="3">
    <location>
        <begin position="250"/>
        <end position="262"/>
    </location>
</feature>
<keyword evidence="6" id="KW-1185">Reference proteome</keyword>
<dbReference type="SMART" id="SM00066">
    <property type="entry name" value="GAL4"/>
    <property type="match status" value="1"/>
</dbReference>
<feature type="compositionally biased region" description="Polar residues" evidence="3">
    <location>
        <begin position="191"/>
        <end position="208"/>
    </location>
</feature>
<dbReference type="Proteomes" id="UP001600888">
    <property type="component" value="Unassembled WGS sequence"/>
</dbReference>
<dbReference type="PANTHER" id="PTHR47783:SF1">
    <property type="entry name" value="ZN(II)2CYS6 TRANSCRIPTION FACTOR (EUROFUNG)"/>
    <property type="match status" value="1"/>
</dbReference>
<keyword evidence="1" id="KW-0479">Metal-binding</keyword>
<reference evidence="5 6" key="1">
    <citation type="submission" date="2024-03" db="EMBL/GenBank/DDBJ databases">
        <title>A high-quality draft genome sequence of Diaporthe vaccinii, a causative agent of upright dieback and viscid rot disease in cranberry plants.</title>
        <authorList>
            <person name="Sarrasin M."/>
            <person name="Lang B.F."/>
            <person name="Burger G."/>
        </authorList>
    </citation>
    <scope>NUCLEOTIDE SEQUENCE [LARGE SCALE GENOMIC DNA]</scope>
    <source>
        <strain evidence="5 6">IS7</strain>
    </source>
</reference>
<name>A0ABR4F6F2_9PEZI</name>
<dbReference type="PANTHER" id="PTHR47783">
    <property type="entry name" value="ZN(II)2CYS6 TRANSCRIPTION FACTOR (EUROFUNG)-RELATED"/>
    <property type="match status" value="1"/>
</dbReference>
<evidence type="ECO:0000313" key="6">
    <source>
        <dbReference type="Proteomes" id="UP001600888"/>
    </source>
</evidence>
<feature type="region of interest" description="Disordered" evidence="3">
    <location>
        <begin position="887"/>
        <end position="970"/>
    </location>
</feature>
<feature type="compositionally biased region" description="Basic and acidic residues" evidence="3">
    <location>
        <begin position="112"/>
        <end position="127"/>
    </location>
</feature>
<dbReference type="CDD" id="cd00067">
    <property type="entry name" value="GAL4"/>
    <property type="match status" value="1"/>
</dbReference>
<keyword evidence="2" id="KW-0539">Nucleus</keyword>
<feature type="region of interest" description="Disordered" evidence="3">
    <location>
        <begin position="827"/>
        <end position="866"/>
    </location>
</feature>
<dbReference type="Pfam" id="PF04082">
    <property type="entry name" value="Fungal_trans"/>
    <property type="match status" value="1"/>
</dbReference>
<feature type="compositionally biased region" description="Pro residues" evidence="3">
    <location>
        <begin position="835"/>
        <end position="850"/>
    </location>
</feature>
<dbReference type="EMBL" id="JBAWTH010000010">
    <property type="protein sequence ID" value="KAL2290285.1"/>
    <property type="molecule type" value="Genomic_DNA"/>
</dbReference>
<evidence type="ECO:0000313" key="5">
    <source>
        <dbReference type="EMBL" id="KAL2290285.1"/>
    </source>
</evidence>
<dbReference type="CDD" id="cd12148">
    <property type="entry name" value="fungal_TF_MHR"/>
    <property type="match status" value="1"/>
</dbReference>
<feature type="domain" description="Zn(2)-C6 fungal-type" evidence="4">
    <location>
        <begin position="49"/>
        <end position="77"/>
    </location>
</feature>
<accession>A0ABR4F6F2</accession>